<accession>A0ABR8EQT6</accession>
<name>A0ABR8EQT6_9CYAN</name>
<comment type="caution">
    <text evidence="1">The sequence shown here is derived from an EMBL/GenBank/DDBJ whole genome shotgun (WGS) entry which is preliminary data.</text>
</comment>
<dbReference type="EMBL" id="JACJSK010000113">
    <property type="protein sequence ID" value="MBD2547937.1"/>
    <property type="molecule type" value="Genomic_DNA"/>
</dbReference>
<gene>
    <name evidence="1" type="ORF">H6G72_29800</name>
</gene>
<evidence type="ECO:0000313" key="2">
    <source>
        <dbReference type="Proteomes" id="UP000641954"/>
    </source>
</evidence>
<sequence>MTSSNTNSDSFQRGWQYLDRVRQLTPEPGIISLNPETGFLEETRFLHTRICTWIGDHIDAINLELTDYLEACHQCFPVAHRQNIQIFAAPLASRFGIDGLCNILLDPIAILIDVGRVNPEDWLGLVVHEYAHAHLKSPGHDRRFLEVLTHLCLGLGLVPPVCSFDSDRAVNSAHLRNWPHCSSTANPLAFWLGLTVEPPNS</sequence>
<evidence type="ECO:0008006" key="3">
    <source>
        <dbReference type="Google" id="ProtNLM"/>
    </source>
</evidence>
<evidence type="ECO:0000313" key="1">
    <source>
        <dbReference type="EMBL" id="MBD2547937.1"/>
    </source>
</evidence>
<reference evidence="1 2" key="1">
    <citation type="journal article" date="2020" name="ISME J.">
        <title>Comparative genomics reveals insights into cyanobacterial evolution and habitat adaptation.</title>
        <authorList>
            <person name="Chen M.Y."/>
            <person name="Teng W.K."/>
            <person name="Zhao L."/>
            <person name="Hu C.X."/>
            <person name="Zhou Y.K."/>
            <person name="Han B.P."/>
            <person name="Song L.R."/>
            <person name="Shu W.S."/>
        </authorList>
    </citation>
    <scope>NUCLEOTIDE SEQUENCE [LARGE SCALE GENOMIC DNA]</scope>
    <source>
        <strain evidence="1 2">FACHB-1370</strain>
    </source>
</reference>
<protein>
    <recommendedName>
        <fullName evidence="3">Peptidase M48 domain-containing protein</fullName>
    </recommendedName>
</protein>
<dbReference type="Proteomes" id="UP000641954">
    <property type="component" value="Unassembled WGS sequence"/>
</dbReference>
<keyword evidence="2" id="KW-1185">Reference proteome</keyword>
<proteinExistence type="predicted"/>
<organism evidence="1 2">
    <name type="scientific">Planktothricoides raciborskii FACHB-1370</name>
    <dbReference type="NCBI Taxonomy" id="2949576"/>
    <lineage>
        <taxon>Bacteria</taxon>
        <taxon>Bacillati</taxon>
        <taxon>Cyanobacteriota</taxon>
        <taxon>Cyanophyceae</taxon>
        <taxon>Oscillatoriophycideae</taxon>
        <taxon>Oscillatoriales</taxon>
        <taxon>Oscillatoriaceae</taxon>
        <taxon>Planktothricoides</taxon>
    </lineage>
</organism>